<dbReference type="AlphaFoldDB" id="A0AAE3ZT46"/>
<keyword evidence="3" id="KW-1185">Reference proteome</keyword>
<keyword evidence="1" id="KW-0812">Transmembrane</keyword>
<evidence type="ECO:0000256" key="1">
    <source>
        <dbReference type="SAM" id="Phobius"/>
    </source>
</evidence>
<feature type="transmembrane region" description="Helical" evidence="1">
    <location>
        <begin position="25"/>
        <end position="47"/>
    </location>
</feature>
<accession>A0AAE3ZT46</accession>
<evidence type="ECO:0000313" key="3">
    <source>
        <dbReference type="Proteomes" id="UP001183629"/>
    </source>
</evidence>
<gene>
    <name evidence="2" type="ORF">J2S44_003650</name>
</gene>
<dbReference type="Proteomes" id="UP001183629">
    <property type="component" value="Unassembled WGS sequence"/>
</dbReference>
<organism evidence="2 3">
    <name type="scientific">Catenuloplanes niger</name>
    <dbReference type="NCBI Taxonomy" id="587534"/>
    <lineage>
        <taxon>Bacteria</taxon>
        <taxon>Bacillati</taxon>
        <taxon>Actinomycetota</taxon>
        <taxon>Actinomycetes</taxon>
        <taxon>Micromonosporales</taxon>
        <taxon>Micromonosporaceae</taxon>
        <taxon>Catenuloplanes</taxon>
    </lineage>
</organism>
<proteinExistence type="predicted"/>
<comment type="caution">
    <text evidence="2">The sequence shown here is derived from an EMBL/GenBank/DDBJ whole genome shotgun (WGS) entry which is preliminary data.</text>
</comment>
<reference evidence="2 3" key="1">
    <citation type="submission" date="2023-07" db="EMBL/GenBank/DDBJ databases">
        <title>Sequencing the genomes of 1000 actinobacteria strains.</title>
        <authorList>
            <person name="Klenk H.-P."/>
        </authorList>
    </citation>
    <scope>NUCLEOTIDE SEQUENCE [LARGE SCALE GENOMIC DNA]</scope>
    <source>
        <strain evidence="2 3">DSM 44711</strain>
    </source>
</reference>
<protein>
    <submittedName>
        <fullName evidence="2">Uncharacterized protein</fullName>
    </submittedName>
</protein>
<keyword evidence="1" id="KW-0472">Membrane</keyword>
<evidence type="ECO:0000313" key="2">
    <source>
        <dbReference type="EMBL" id="MDR7323400.1"/>
    </source>
</evidence>
<sequence length="54" mass="5505">MTAQLDRDAAAPAAGLLSLLITVPLAAALLGGAVIASPIYLLVAAVARHLRRTR</sequence>
<dbReference type="EMBL" id="JAVDYC010000001">
    <property type="protein sequence ID" value="MDR7323400.1"/>
    <property type="molecule type" value="Genomic_DNA"/>
</dbReference>
<keyword evidence="1" id="KW-1133">Transmembrane helix</keyword>
<dbReference type="RefSeq" id="WP_310415222.1">
    <property type="nucleotide sequence ID" value="NZ_JAVDYC010000001.1"/>
</dbReference>
<name>A0AAE3ZT46_9ACTN</name>